<protein>
    <submittedName>
        <fullName evidence="1">Uncharacterized protein</fullName>
    </submittedName>
</protein>
<dbReference type="GeneID" id="20521111"/>
<dbReference type="EMBL" id="CP003521">
    <property type="protein sequence ID" value="AFN82815.1"/>
    <property type="molecule type" value="Genomic_DNA"/>
</dbReference>
<dbReference type="OrthoDB" id="10412874at2759"/>
<accession>I7ADY6</accession>
<evidence type="ECO:0000313" key="1">
    <source>
        <dbReference type="EMBL" id="AFN82815.1"/>
    </source>
</evidence>
<proteinExistence type="predicted"/>
<dbReference type="KEGG" id="ero:EROM_040470"/>
<keyword evidence="2" id="KW-1185">Reference proteome</keyword>
<organism evidence="1 2">
    <name type="scientific">Encephalitozoon romaleae (strain SJ-2008)</name>
    <name type="common">Microsporidian parasite</name>
    <dbReference type="NCBI Taxonomy" id="1178016"/>
    <lineage>
        <taxon>Eukaryota</taxon>
        <taxon>Fungi</taxon>
        <taxon>Fungi incertae sedis</taxon>
        <taxon>Microsporidia</taxon>
        <taxon>Unikaryonidae</taxon>
        <taxon>Encephalitozoon</taxon>
    </lineage>
</organism>
<dbReference type="Proteomes" id="UP000010094">
    <property type="component" value="Chromosome IV"/>
</dbReference>
<sequence>MKNKASYPKGMSKTDAQGPKMMVVRIKRKDIPLHKKSNKLIYEYSVWDNKVTLLMSEGYNKVLYECKRMPRICPEEEKEFEVELGEDEALLLRTSPREPYCSGLRKNIKKKLYTARETYRLFDPATNLDFSSDECSEAFFEEWERLW</sequence>
<dbReference type="RefSeq" id="XP_009264312.1">
    <property type="nucleotide sequence ID" value="XM_009266037.1"/>
</dbReference>
<reference evidence="1 2" key="1">
    <citation type="journal article" date="2012" name="Proc. Natl. Acad. Sci. U.S.A.">
        <title>Gain and loss of multiple functionally related, horizontally transferred genes in the reduced genomes of two microsporidian parasites.</title>
        <authorList>
            <person name="Pombert J.-F."/>
            <person name="Selman M."/>
            <person name="Burki F."/>
            <person name="Bardell F.T."/>
            <person name="Farinelli L."/>
            <person name="Solter L.F."/>
            <person name="Whitman D.W."/>
            <person name="Weiss L.M."/>
            <person name="Corradi N."/>
            <person name="Keeling P.J."/>
        </authorList>
    </citation>
    <scope>NUCLEOTIDE SEQUENCE [LARGE SCALE GENOMIC DNA]</scope>
    <source>
        <strain evidence="1 2">SJ-2008</strain>
    </source>
</reference>
<dbReference type="AlphaFoldDB" id="I7ADY6"/>
<gene>
    <name evidence="1" type="ordered locus">EROM_040470</name>
</gene>
<dbReference type="HOGENOM" id="CLU_1835158_0_0_1"/>
<name>I7ADY6_ENCRO</name>
<evidence type="ECO:0000313" key="2">
    <source>
        <dbReference type="Proteomes" id="UP000010094"/>
    </source>
</evidence>
<dbReference type="VEuPathDB" id="MicrosporidiaDB:EROM_040470"/>